<protein>
    <recommendedName>
        <fullName evidence="4">THAP-type domain-containing protein</fullName>
    </recommendedName>
</protein>
<dbReference type="AlphaFoldDB" id="A0A2G8JXE0"/>
<feature type="compositionally biased region" description="Polar residues" evidence="1">
    <location>
        <begin position="212"/>
        <end position="226"/>
    </location>
</feature>
<feature type="region of interest" description="Disordered" evidence="1">
    <location>
        <begin position="67"/>
        <end position="110"/>
    </location>
</feature>
<name>A0A2G8JXE0_STIJA</name>
<reference evidence="2 3" key="1">
    <citation type="journal article" date="2017" name="PLoS Biol.">
        <title>The sea cucumber genome provides insights into morphological evolution and visceral regeneration.</title>
        <authorList>
            <person name="Zhang X."/>
            <person name="Sun L."/>
            <person name="Yuan J."/>
            <person name="Sun Y."/>
            <person name="Gao Y."/>
            <person name="Zhang L."/>
            <person name="Li S."/>
            <person name="Dai H."/>
            <person name="Hamel J.F."/>
            <person name="Liu C."/>
            <person name="Yu Y."/>
            <person name="Liu S."/>
            <person name="Lin W."/>
            <person name="Guo K."/>
            <person name="Jin S."/>
            <person name="Xu P."/>
            <person name="Storey K.B."/>
            <person name="Huan P."/>
            <person name="Zhang T."/>
            <person name="Zhou Y."/>
            <person name="Zhang J."/>
            <person name="Lin C."/>
            <person name="Li X."/>
            <person name="Xing L."/>
            <person name="Huo D."/>
            <person name="Sun M."/>
            <person name="Wang L."/>
            <person name="Mercier A."/>
            <person name="Li F."/>
            <person name="Yang H."/>
            <person name="Xiang J."/>
        </authorList>
    </citation>
    <scope>NUCLEOTIDE SEQUENCE [LARGE SCALE GENOMIC DNA]</scope>
    <source>
        <strain evidence="2">Shaxun</strain>
        <tissue evidence="2">Muscle</tissue>
    </source>
</reference>
<gene>
    <name evidence="2" type="ORF">BSL78_22757</name>
</gene>
<organism evidence="2 3">
    <name type="scientific">Stichopus japonicus</name>
    <name type="common">Sea cucumber</name>
    <dbReference type="NCBI Taxonomy" id="307972"/>
    <lineage>
        <taxon>Eukaryota</taxon>
        <taxon>Metazoa</taxon>
        <taxon>Echinodermata</taxon>
        <taxon>Eleutherozoa</taxon>
        <taxon>Echinozoa</taxon>
        <taxon>Holothuroidea</taxon>
        <taxon>Aspidochirotacea</taxon>
        <taxon>Aspidochirotida</taxon>
        <taxon>Stichopodidae</taxon>
        <taxon>Apostichopus</taxon>
    </lineage>
</organism>
<feature type="compositionally biased region" description="Basic and acidic residues" evidence="1">
    <location>
        <begin position="94"/>
        <end position="109"/>
    </location>
</feature>
<evidence type="ECO:0000313" key="3">
    <source>
        <dbReference type="Proteomes" id="UP000230750"/>
    </source>
</evidence>
<dbReference type="EMBL" id="MRZV01001127">
    <property type="protein sequence ID" value="PIK40404.1"/>
    <property type="molecule type" value="Genomic_DNA"/>
</dbReference>
<accession>A0A2G8JXE0</accession>
<keyword evidence="3" id="KW-1185">Reference proteome</keyword>
<comment type="caution">
    <text evidence="2">The sequence shown here is derived from an EMBL/GenBank/DDBJ whole genome shotgun (WGS) entry which is preliminary data.</text>
</comment>
<evidence type="ECO:0000313" key="2">
    <source>
        <dbReference type="EMBL" id="PIK40404.1"/>
    </source>
</evidence>
<dbReference type="Proteomes" id="UP000230750">
    <property type="component" value="Unassembled WGS sequence"/>
</dbReference>
<feature type="region of interest" description="Disordered" evidence="1">
    <location>
        <begin position="199"/>
        <end position="226"/>
    </location>
</feature>
<evidence type="ECO:0000256" key="1">
    <source>
        <dbReference type="SAM" id="MobiDB-lite"/>
    </source>
</evidence>
<sequence length="226" mass="25045">MLVKIVMVLENLRGSDFVISDGITDPEKRELSQKWLHQIATGHTVDNFTFHKYKVVCEDHFELNLEKTSNPAPSNHFPPSSPERPRSSTAPSEKISETAKDQPPSEERTLCQPLHCSPKGVSTLFDPPAEVLCPAVTPTTDVTRITQQFLPDALSRVCASTQTDKTDVTEMRCQAGIAEIKTHYACTVELDQPYSMLSADVSSEGMAPPQETPLQQETLPPQRSLE</sequence>
<proteinExistence type="predicted"/>
<evidence type="ECO:0008006" key="4">
    <source>
        <dbReference type="Google" id="ProtNLM"/>
    </source>
</evidence>